<dbReference type="Pfam" id="PF04314">
    <property type="entry name" value="PCuAC"/>
    <property type="match status" value="1"/>
</dbReference>
<dbReference type="AlphaFoldDB" id="A0A161SAZ8"/>
<dbReference type="OrthoDB" id="9796962at2"/>
<dbReference type="PANTHER" id="PTHR36302:SF1">
    <property type="entry name" value="COPPER CHAPERONE PCU(A)C"/>
    <property type="match status" value="1"/>
</dbReference>
<dbReference type="Gene3D" id="2.60.40.1890">
    <property type="entry name" value="PCu(A)C copper chaperone"/>
    <property type="match status" value="1"/>
</dbReference>
<name>A0A161SAZ8_9NEIS</name>
<gene>
    <name evidence="2" type="ORF">AVW16_03845</name>
</gene>
<feature type="signal peptide" evidence="1">
    <location>
        <begin position="1"/>
        <end position="20"/>
    </location>
</feature>
<dbReference type="InterPro" id="IPR036182">
    <property type="entry name" value="PCuAC_sf"/>
</dbReference>
<dbReference type="InterPro" id="IPR058248">
    <property type="entry name" value="Lxx211020-like"/>
</dbReference>
<feature type="chain" id="PRO_5007826346" description="Copper chaperone PCu(A)C" evidence="1">
    <location>
        <begin position="21"/>
        <end position="158"/>
    </location>
</feature>
<reference evidence="3" key="1">
    <citation type="submission" date="2016-01" db="EMBL/GenBank/DDBJ databases">
        <title>Draft genome of Chromobacterium sp. F49.</title>
        <authorList>
            <person name="Hong K.W."/>
        </authorList>
    </citation>
    <scope>NUCLEOTIDE SEQUENCE [LARGE SCALE GENOMIC DNA]</scope>
    <source>
        <strain evidence="3">CN10</strain>
    </source>
</reference>
<proteinExistence type="predicted"/>
<organism evidence="2 3">
    <name type="scientific">Crenobacter luteus</name>
    <dbReference type="NCBI Taxonomy" id="1452487"/>
    <lineage>
        <taxon>Bacteria</taxon>
        <taxon>Pseudomonadati</taxon>
        <taxon>Pseudomonadota</taxon>
        <taxon>Betaproteobacteria</taxon>
        <taxon>Neisseriales</taxon>
        <taxon>Neisseriaceae</taxon>
        <taxon>Crenobacter</taxon>
    </lineage>
</organism>
<evidence type="ECO:0000313" key="3">
    <source>
        <dbReference type="Proteomes" id="UP000076625"/>
    </source>
</evidence>
<keyword evidence="1" id="KW-0732">Signal</keyword>
<dbReference type="InterPro" id="IPR007410">
    <property type="entry name" value="LpqE-like"/>
</dbReference>
<dbReference type="RefSeq" id="WP_066614885.1">
    <property type="nucleotide sequence ID" value="NZ_LQQU01000060.1"/>
</dbReference>
<dbReference type="EMBL" id="LQQU01000060">
    <property type="protein sequence ID" value="KZE24960.1"/>
    <property type="molecule type" value="Genomic_DNA"/>
</dbReference>
<dbReference type="Proteomes" id="UP000076625">
    <property type="component" value="Unassembled WGS sequence"/>
</dbReference>
<dbReference type="SUPFAM" id="SSF110087">
    <property type="entry name" value="DR1885-like metal-binding protein"/>
    <property type="match status" value="1"/>
</dbReference>
<protein>
    <recommendedName>
        <fullName evidence="4">Copper chaperone PCu(A)C</fullName>
    </recommendedName>
</protein>
<keyword evidence="3" id="KW-1185">Reference proteome</keyword>
<dbReference type="STRING" id="1452487.AVW16_03845"/>
<comment type="caution">
    <text evidence="2">The sequence shown here is derived from an EMBL/GenBank/DDBJ whole genome shotgun (WGS) entry which is preliminary data.</text>
</comment>
<accession>A0A161SAZ8</accession>
<evidence type="ECO:0000256" key="1">
    <source>
        <dbReference type="SAM" id="SignalP"/>
    </source>
</evidence>
<dbReference type="PANTHER" id="PTHR36302">
    <property type="entry name" value="BLR7088 PROTEIN"/>
    <property type="match status" value="1"/>
</dbReference>
<evidence type="ECO:0008006" key="4">
    <source>
        <dbReference type="Google" id="ProtNLM"/>
    </source>
</evidence>
<sequence>MPRRIALAALALILPVAALAHDYALKDLHIDHPWSRSTAPGAPSGAAYLVLDNRGDSADTLVGASSPRAGRVEIHRHEHDGGVMRMRRVDGGVTVEPGKTVRFEPGGYHLMLMRLKAPLKAGERFPLTLRFARAGTVDVEVAVDDGKGQPAAPAHHGH</sequence>
<evidence type="ECO:0000313" key="2">
    <source>
        <dbReference type="EMBL" id="KZE24960.1"/>
    </source>
</evidence>